<evidence type="ECO:0000256" key="3">
    <source>
        <dbReference type="SAM" id="MobiDB-lite"/>
    </source>
</evidence>
<feature type="compositionally biased region" description="Pro residues" evidence="3">
    <location>
        <begin position="553"/>
        <end position="574"/>
    </location>
</feature>
<evidence type="ECO:0000256" key="2">
    <source>
        <dbReference type="PROSITE-ProRule" id="PRU01161"/>
    </source>
</evidence>
<evidence type="ECO:0000313" key="6">
    <source>
        <dbReference type="Proteomes" id="UP000054383"/>
    </source>
</evidence>
<name>A0A0U1M4F7_TALIS</name>
<feature type="region of interest" description="Disordered" evidence="3">
    <location>
        <begin position="160"/>
        <end position="186"/>
    </location>
</feature>
<feature type="domain" description="PNPLA" evidence="4">
    <location>
        <begin position="20"/>
        <end position="285"/>
    </location>
</feature>
<dbReference type="STRING" id="28573.A0A0U1M4F7"/>
<keyword evidence="1" id="KW-0443">Lipid metabolism</keyword>
<gene>
    <name evidence="5" type="ORF">PISL3812_07507</name>
</gene>
<dbReference type="SUPFAM" id="SSF52151">
    <property type="entry name" value="FabD/lysophospholipase-like"/>
    <property type="match status" value="1"/>
</dbReference>
<evidence type="ECO:0000256" key="1">
    <source>
        <dbReference type="ARBA" id="ARBA00023098"/>
    </source>
</evidence>
<accession>A0A0U1M4F7</accession>
<dbReference type="OMA" id="PEFDCTI"/>
<reference evidence="5 6" key="1">
    <citation type="submission" date="2015-04" db="EMBL/GenBank/DDBJ databases">
        <authorList>
            <person name="Syromyatnikov M.Y."/>
            <person name="Popov V.N."/>
        </authorList>
    </citation>
    <scope>NUCLEOTIDE SEQUENCE [LARGE SCALE GENOMIC DNA]</scope>
    <source>
        <strain evidence="5">WF-38-12</strain>
    </source>
</reference>
<dbReference type="InterPro" id="IPR016035">
    <property type="entry name" value="Acyl_Trfase/lysoPLipase"/>
</dbReference>
<feature type="region of interest" description="Disordered" evidence="3">
    <location>
        <begin position="425"/>
        <end position="458"/>
    </location>
</feature>
<feature type="short sequence motif" description="GXGXXG" evidence="2">
    <location>
        <begin position="24"/>
        <end position="29"/>
    </location>
</feature>
<dbReference type="OrthoDB" id="630895at2759"/>
<dbReference type="GO" id="GO:0016020">
    <property type="term" value="C:membrane"/>
    <property type="evidence" value="ECO:0007669"/>
    <property type="project" value="TreeGrafter"/>
</dbReference>
<proteinExistence type="predicted"/>
<evidence type="ECO:0000313" key="5">
    <source>
        <dbReference type="EMBL" id="CRG90463.1"/>
    </source>
</evidence>
<feature type="compositionally biased region" description="Low complexity" evidence="3">
    <location>
        <begin position="508"/>
        <end position="517"/>
    </location>
</feature>
<dbReference type="Proteomes" id="UP000054383">
    <property type="component" value="Unassembled WGS sequence"/>
</dbReference>
<dbReference type="CDD" id="cd07216">
    <property type="entry name" value="Pat17_PNPLA8_PNPLA9_like3"/>
    <property type="match status" value="1"/>
</dbReference>
<dbReference type="GO" id="GO:0047499">
    <property type="term" value="F:calcium-independent phospholipase A2 activity"/>
    <property type="evidence" value="ECO:0007669"/>
    <property type="project" value="TreeGrafter"/>
</dbReference>
<dbReference type="PROSITE" id="PS51635">
    <property type="entry name" value="PNPLA"/>
    <property type="match status" value="1"/>
</dbReference>
<dbReference type="PANTHER" id="PTHR24185:SF4">
    <property type="entry name" value="SERINE HYDROLASE, PUTATIVE (AFU_ORTHOLOGUE AFUA_2G07870)-RELATED"/>
    <property type="match status" value="1"/>
</dbReference>
<protein>
    <recommendedName>
        <fullName evidence="4">PNPLA domain-containing protein</fullName>
    </recommendedName>
</protein>
<evidence type="ECO:0000259" key="4">
    <source>
        <dbReference type="PROSITE" id="PS51635"/>
    </source>
</evidence>
<dbReference type="Pfam" id="PF01734">
    <property type="entry name" value="Patatin"/>
    <property type="match status" value="1"/>
</dbReference>
<dbReference type="GO" id="GO:0019369">
    <property type="term" value="P:arachidonate metabolic process"/>
    <property type="evidence" value="ECO:0007669"/>
    <property type="project" value="TreeGrafter"/>
</dbReference>
<keyword evidence="6" id="KW-1185">Reference proteome</keyword>
<dbReference type="InterPro" id="IPR002641">
    <property type="entry name" value="PNPLA_dom"/>
</dbReference>
<feature type="compositionally biased region" description="Pro residues" evidence="3">
    <location>
        <begin position="526"/>
        <end position="538"/>
    </location>
</feature>
<feature type="compositionally biased region" description="Low complexity" evidence="3">
    <location>
        <begin position="429"/>
        <end position="440"/>
    </location>
</feature>
<dbReference type="EMBL" id="CVMT01000008">
    <property type="protein sequence ID" value="CRG90463.1"/>
    <property type="molecule type" value="Genomic_DNA"/>
</dbReference>
<sequence>MDNAQLRRKDTTKGPPLRILSLDGGGVRGYSMLIILQELMYRTYVECEGQPPRREQIPKPCDYFDLIIGTGTGGLIAIMLGRLRLDLEKCKEVYVRMTKRVFETDKTIAGIPYRSTLFKASRLEEAIRQCVREHTIFESEGNDYNASTAEVMSPMNNIPQRTLSRSSISSSNTSRPPTTPTSQRNSIYINGFRFGNPDAAMYDNRDFRTKTGVTAIYKGSKANAPPVLLRSYDSRREPPPEFECTIWQAGRATSATGLAFKPIQIGQHVFIDEGAGTYNPAPLALDEAVVNEWPGREVGVFVSVGTGKRPSGTSHRQHEWWEDFVGDALGTFAEARRRLMAKIEGCEEIHQKMLKEHLAKRNVKKENYYRLNVEVGVGEFGMNEWNRLADISTNTRRYLSKPDVQGMTLDAASKMARIERMHRRLASRTETTAQTTTNAEPMQPATVVPPPSNPIAIELPADDIPIDHRPHSLSSNQPSVSDEKIAIMGPDELAPQDANTIRTSGEYRPSLSSGSPRRSGEMETNMPPPLPPKTPIPYPDDGRNSAGISMPLPGGPLMPQPPVNHPRPPYPVDGPPAVNKLRKPTYNVR</sequence>
<organism evidence="5 6">
    <name type="scientific">Talaromyces islandicus</name>
    <name type="common">Penicillium islandicum</name>
    <dbReference type="NCBI Taxonomy" id="28573"/>
    <lineage>
        <taxon>Eukaryota</taxon>
        <taxon>Fungi</taxon>
        <taxon>Dikarya</taxon>
        <taxon>Ascomycota</taxon>
        <taxon>Pezizomycotina</taxon>
        <taxon>Eurotiomycetes</taxon>
        <taxon>Eurotiomycetidae</taxon>
        <taxon>Eurotiales</taxon>
        <taxon>Trichocomaceae</taxon>
        <taxon>Talaromyces</taxon>
        <taxon>Talaromyces sect. Islandici</taxon>
    </lineage>
</organism>
<dbReference type="AlphaFoldDB" id="A0A0U1M4F7"/>
<dbReference type="GO" id="GO:0046486">
    <property type="term" value="P:glycerolipid metabolic process"/>
    <property type="evidence" value="ECO:0007669"/>
    <property type="project" value="UniProtKB-ARBA"/>
</dbReference>
<dbReference type="PANTHER" id="PTHR24185">
    <property type="entry name" value="CALCIUM-INDEPENDENT PHOSPHOLIPASE A2-GAMMA"/>
    <property type="match status" value="1"/>
</dbReference>
<feature type="region of interest" description="Disordered" evidence="3">
    <location>
        <begin position="495"/>
        <end position="589"/>
    </location>
</feature>
<dbReference type="Gene3D" id="3.40.1090.10">
    <property type="entry name" value="Cytosolic phospholipase A2 catalytic domain"/>
    <property type="match status" value="1"/>
</dbReference>
<comment type="caution">
    <text evidence="2">Lacks conserved residue(s) required for the propagation of feature annotation.</text>
</comment>